<dbReference type="Gene3D" id="3.40.50.1820">
    <property type="entry name" value="alpha/beta hydrolase"/>
    <property type="match status" value="1"/>
</dbReference>
<dbReference type="Pfam" id="PF01083">
    <property type="entry name" value="Cutinase"/>
    <property type="match status" value="1"/>
</dbReference>
<feature type="chain" id="PRO_5025713772" description="Cutinase" evidence="12">
    <location>
        <begin position="20"/>
        <end position="285"/>
    </location>
</feature>
<evidence type="ECO:0000256" key="3">
    <source>
        <dbReference type="ARBA" id="ARBA00013095"/>
    </source>
</evidence>
<name>A0A6A6W409_9PEZI</name>
<dbReference type="EMBL" id="ML996576">
    <property type="protein sequence ID" value="KAF2756297.1"/>
    <property type="molecule type" value="Genomic_DNA"/>
</dbReference>
<comment type="similarity">
    <text evidence="2 12">Belongs to the cutinase family.</text>
</comment>
<dbReference type="AlphaFoldDB" id="A0A6A6W409"/>
<dbReference type="GO" id="GO:0005576">
    <property type="term" value="C:extracellular region"/>
    <property type="evidence" value="ECO:0007669"/>
    <property type="project" value="UniProtKB-SubCell"/>
</dbReference>
<dbReference type="SMART" id="SM01110">
    <property type="entry name" value="Cutinase"/>
    <property type="match status" value="1"/>
</dbReference>
<keyword evidence="5 12" id="KW-0964">Secreted</keyword>
<reference evidence="13" key="1">
    <citation type="journal article" date="2020" name="Stud. Mycol.">
        <title>101 Dothideomycetes genomes: a test case for predicting lifestyles and emergence of pathogens.</title>
        <authorList>
            <person name="Haridas S."/>
            <person name="Albert R."/>
            <person name="Binder M."/>
            <person name="Bloem J."/>
            <person name="Labutti K."/>
            <person name="Salamov A."/>
            <person name="Andreopoulos B."/>
            <person name="Baker S."/>
            <person name="Barry K."/>
            <person name="Bills G."/>
            <person name="Bluhm B."/>
            <person name="Cannon C."/>
            <person name="Castanera R."/>
            <person name="Culley D."/>
            <person name="Daum C."/>
            <person name="Ezra D."/>
            <person name="Gonzalez J."/>
            <person name="Henrissat B."/>
            <person name="Kuo A."/>
            <person name="Liang C."/>
            <person name="Lipzen A."/>
            <person name="Lutzoni F."/>
            <person name="Magnuson J."/>
            <person name="Mondo S."/>
            <person name="Nolan M."/>
            <person name="Ohm R."/>
            <person name="Pangilinan J."/>
            <person name="Park H.-J."/>
            <person name="Ramirez L."/>
            <person name="Alfaro M."/>
            <person name="Sun H."/>
            <person name="Tritt A."/>
            <person name="Yoshinaga Y."/>
            <person name="Zwiers L.-H."/>
            <person name="Turgeon B."/>
            <person name="Goodwin S."/>
            <person name="Spatafora J."/>
            <person name="Crous P."/>
            <person name="Grigoriev I."/>
        </authorList>
    </citation>
    <scope>NUCLEOTIDE SEQUENCE</scope>
    <source>
        <strain evidence="13">CBS 121739</strain>
    </source>
</reference>
<evidence type="ECO:0000256" key="9">
    <source>
        <dbReference type="ARBA" id="ARBA00034045"/>
    </source>
</evidence>
<feature type="active site" description="Proton donor/acceptor" evidence="10">
    <location>
        <position position="267"/>
    </location>
</feature>
<comment type="catalytic activity">
    <reaction evidence="9 12">
        <text>cutin + H2O = cutin monomers.</text>
        <dbReference type="EC" id="3.1.1.74"/>
    </reaction>
</comment>
<feature type="active site" evidence="10">
    <location>
        <position position="254"/>
    </location>
</feature>
<evidence type="ECO:0000256" key="1">
    <source>
        <dbReference type="ARBA" id="ARBA00004613"/>
    </source>
</evidence>
<feature type="disulfide bond" evidence="11">
    <location>
        <begin position="250"/>
        <end position="257"/>
    </location>
</feature>
<evidence type="ECO:0000313" key="13">
    <source>
        <dbReference type="EMBL" id="KAF2756297.1"/>
    </source>
</evidence>
<sequence length="285" mass="29620">MAFIKSLLALAVVASSAIASPIDNLPVLESRQDPGPGSCRNQSCLIATVAGSTGATTYPYDQYPIMDTQDGDCCIVRYFPAVKNSIYEARPGLQEYCASHGGDAPRDANPPGVVDIHKRATCKPKILIFAKGTLEPGPIGITVGPSLKQKLDANVWDVRGFNYDNSFANDLCLGLPGGVTARGVLESTAAECPSSVIVLSGYSQGAMVVRNALARAKASAVSRVKNVVTFGDPFNGANIGQYTGPRHVFCAQGDGVCDGQLNIGAAHLSYGSDIPAAAAIISATQ</sequence>
<dbReference type="InterPro" id="IPR011150">
    <property type="entry name" value="Cutinase_monf"/>
</dbReference>
<keyword evidence="6 12" id="KW-0732">Signal</keyword>
<evidence type="ECO:0000256" key="6">
    <source>
        <dbReference type="ARBA" id="ARBA00022729"/>
    </source>
</evidence>
<dbReference type="GO" id="GO:0016052">
    <property type="term" value="P:carbohydrate catabolic process"/>
    <property type="evidence" value="ECO:0007669"/>
    <property type="project" value="TreeGrafter"/>
</dbReference>
<keyword evidence="4 12" id="KW-0719">Serine esterase</keyword>
<dbReference type="InterPro" id="IPR043580">
    <property type="entry name" value="CUTINASE_1"/>
</dbReference>
<keyword evidence="14" id="KW-1185">Reference proteome</keyword>
<evidence type="ECO:0000256" key="10">
    <source>
        <dbReference type="PIRSR" id="PIRSR611150-1"/>
    </source>
</evidence>
<comment type="subcellular location">
    <subcellularLocation>
        <location evidence="1 12">Secreted</location>
    </subcellularLocation>
</comment>
<accession>A0A6A6W409</accession>
<feature type="disulfide bond" evidence="11">
    <location>
        <begin position="122"/>
        <end position="192"/>
    </location>
</feature>
<dbReference type="PROSITE" id="PS00155">
    <property type="entry name" value="CUTINASE_1"/>
    <property type="match status" value="1"/>
</dbReference>
<evidence type="ECO:0000313" key="14">
    <source>
        <dbReference type="Proteomes" id="UP000799437"/>
    </source>
</evidence>
<keyword evidence="8 11" id="KW-1015">Disulfide bond</keyword>
<evidence type="ECO:0000256" key="2">
    <source>
        <dbReference type="ARBA" id="ARBA00007534"/>
    </source>
</evidence>
<comment type="function">
    <text evidence="12">Catalyzes the hydrolysis of complex carboxylic polyesters found in the cell wall of plants. Degrades cutin, a macromolecule that forms the structure of the plant cuticle.</text>
</comment>
<keyword evidence="7 12" id="KW-0378">Hydrolase</keyword>
<dbReference type="OrthoDB" id="2975078at2759"/>
<evidence type="ECO:0000256" key="4">
    <source>
        <dbReference type="ARBA" id="ARBA00022487"/>
    </source>
</evidence>
<evidence type="ECO:0000256" key="8">
    <source>
        <dbReference type="ARBA" id="ARBA00023157"/>
    </source>
</evidence>
<proteinExistence type="inferred from homology"/>
<feature type="signal peptide" evidence="12">
    <location>
        <begin position="1"/>
        <end position="19"/>
    </location>
</feature>
<dbReference type="GO" id="GO:0050525">
    <property type="term" value="F:cutinase activity"/>
    <property type="evidence" value="ECO:0007669"/>
    <property type="project" value="UniProtKB-UniRule"/>
</dbReference>
<dbReference type="InterPro" id="IPR029058">
    <property type="entry name" value="AB_hydrolase_fold"/>
</dbReference>
<dbReference type="PANTHER" id="PTHR48250">
    <property type="entry name" value="CUTINASE 2-RELATED"/>
    <property type="match status" value="1"/>
</dbReference>
<gene>
    <name evidence="13" type="ORF">EJ05DRAFT_502754</name>
</gene>
<evidence type="ECO:0000256" key="5">
    <source>
        <dbReference type="ARBA" id="ARBA00022525"/>
    </source>
</evidence>
<dbReference type="SUPFAM" id="SSF53474">
    <property type="entry name" value="alpha/beta-Hydrolases"/>
    <property type="match status" value="1"/>
</dbReference>
<evidence type="ECO:0000256" key="7">
    <source>
        <dbReference type="ARBA" id="ARBA00022801"/>
    </source>
</evidence>
<organism evidence="13 14">
    <name type="scientific">Pseudovirgaria hyperparasitica</name>
    <dbReference type="NCBI Taxonomy" id="470096"/>
    <lineage>
        <taxon>Eukaryota</taxon>
        <taxon>Fungi</taxon>
        <taxon>Dikarya</taxon>
        <taxon>Ascomycota</taxon>
        <taxon>Pezizomycotina</taxon>
        <taxon>Dothideomycetes</taxon>
        <taxon>Dothideomycetes incertae sedis</taxon>
        <taxon>Acrospermales</taxon>
        <taxon>Acrospermaceae</taxon>
        <taxon>Pseudovirgaria</taxon>
    </lineage>
</organism>
<dbReference type="EC" id="3.1.1.74" evidence="3 12"/>
<dbReference type="PANTHER" id="PTHR48250:SF3">
    <property type="entry name" value="CUTINASE 1-RELATED"/>
    <property type="match status" value="1"/>
</dbReference>
<dbReference type="InterPro" id="IPR000675">
    <property type="entry name" value="Cutinase/axe"/>
</dbReference>
<feature type="active site" description="Nucleophile" evidence="10">
    <location>
        <position position="203"/>
    </location>
</feature>
<evidence type="ECO:0000256" key="12">
    <source>
        <dbReference type="RuleBase" id="RU361263"/>
    </source>
</evidence>
<dbReference type="RefSeq" id="XP_033598748.1">
    <property type="nucleotide sequence ID" value="XM_033747302.1"/>
</dbReference>
<dbReference type="Proteomes" id="UP000799437">
    <property type="component" value="Unassembled WGS sequence"/>
</dbReference>
<protein>
    <recommendedName>
        <fullName evidence="3 12">Cutinase</fullName>
        <ecNumber evidence="3 12">3.1.1.74</ecNumber>
    </recommendedName>
</protein>
<dbReference type="GeneID" id="54488356"/>
<evidence type="ECO:0000256" key="11">
    <source>
        <dbReference type="PIRSR" id="PIRSR611150-2"/>
    </source>
</evidence>